<dbReference type="InterPro" id="IPR011055">
    <property type="entry name" value="Dup_hybrid_motif"/>
</dbReference>
<dbReference type="AlphaFoldDB" id="A0A1I1HZW3"/>
<dbReference type="PANTHER" id="PTHR21666">
    <property type="entry name" value="PEPTIDASE-RELATED"/>
    <property type="match status" value="1"/>
</dbReference>
<dbReference type="Gene3D" id="2.70.70.10">
    <property type="entry name" value="Glucose Permease (Domain IIA)"/>
    <property type="match status" value="1"/>
</dbReference>
<dbReference type="Pfam" id="PF01551">
    <property type="entry name" value="Peptidase_M23"/>
    <property type="match status" value="1"/>
</dbReference>
<organism evidence="2 3">
    <name type="scientific">Flexibacter flexilis DSM 6793</name>
    <dbReference type="NCBI Taxonomy" id="927664"/>
    <lineage>
        <taxon>Bacteria</taxon>
        <taxon>Pseudomonadati</taxon>
        <taxon>Bacteroidota</taxon>
        <taxon>Cytophagia</taxon>
        <taxon>Cytophagales</taxon>
        <taxon>Flexibacteraceae</taxon>
        <taxon>Flexibacter</taxon>
    </lineage>
</organism>
<dbReference type="SUPFAM" id="SSF51261">
    <property type="entry name" value="Duplicated hybrid motif"/>
    <property type="match status" value="1"/>
</dbReference>
<dbReference type="InterPro" id="IPR016047">
    <property type="entry name" value="M23ase_b-sheet_dom"/>
</dbReference>
<dbReference type="PANTHER" id="PTHR21666:SF285">
    <property type="entry name" value="M23 FAMILY METALLOPEPTIDASE"/>
    <property type="match status" value="1"/>
</dbReference>
<proteinExistence type="predicted"/>
<keyword evidence="3" id="KW-1185">Reference proteome</keyword>
<dbReference type="InterPro" id="IPR050570">
    <property type="entry name" value="Cell_wall_metabolism_enzyme"/>
</dbReference>
<accession>A0A1I1HZW3</accession>
<reference evidence="2 3" key="1">
    <citation type="submission" date="2016-10" db="EMBL/GenBank/DDBJ databases">
        <authorList>
            <person name="de Groot N.N."/>
        </authorList>
    </citation>
    <scope>NUCLEOTIDE SEQUENCE [LARGE SCALE GENOMIC DNA]</scope>
    <source>
        <strain evidence="2 3">DSM 6793</strain>
    </source>
</reference>
<dbReference type="GO" id="GO:0004222">
    <property type="term" value="F:metalloendopeptidase activity"/>
    <property type="evidence" value="ECO:0007669"/>
    <property type="project" value="TreeGrafter"/>
</dbReference>
<dbReference type="RefSeq" id="WP_221405361.1">
    <property type="nucleotide sequence ID" value="NZ_FOLE01000004.1"/>
</dbReference>
<protein>
    <submittedName>
        <fullName evidence="2">Peptidase family M23</fullName>
    </submittedName>
</protein>
<dbReference type="Proteomes" id="UP000199514">
    <property type="component" value="Unassembled WGS sequence"/>
</dbReference>
<evidence type="ECO:0000313" key="2">
    <source>
        <dbReference type="EMBL" id="SFC26973.1"/>
    </source>
</evidence>
<gene>
    <name evidence="2" type="ORF">SAMN05421780_10478</name>
</gene>
<feature type="domain" description="M23ase beta-sheet core" evidence="1">
    <location>
        <begin position="39"/>
        <end position="96"/>
    </location>
</feature>
<sequence>MAQAQMVSRYPQNYFMYPINPGQATSLTGNMGELRTNHYHGGLDIRTGWASGLPVYAAADGYVQRVEVDTRGYGNVIYLRHPNGLTTVYAHLQEFSEPLAEYVRSRQYERETFEIDLFPNKNEINFKKGEVIAISGNTGGSGGPHLHFEIRDSLNNILNPMLFGFKEITDTQRPYFGKMAIKTLDINARVNDAFGRAEFFTKRIDQDEYAIAKPVKVHGKIGVEVVVRDRINNGSQRAGITCLEVRLDGREVFYHSLETFHFDESGTINVLIDYEHYRISGERFQRCYLADGHPEKPERDDDKMGYITIKDTLPHTLMISAWDANRNGTHLNVMLQGANPKPNLKLAPVLGVLKPRLQKHQLFENTLKMSVLNSKKDFLTLFSGKKQFRVPLSYVKEKEAVFLWDMRRGLPDSVRSDTVTLYRFHFKQVIPPNKSLQFLLGALRLQTKQIVLFDTLYLEMQHNEPEGTITINNPLIPLISAMKLGFKPVKEVFDRSKTAVYMETFSKKLKYVGGIWEGDAISFMTKSLGRFRLATDSIPPKIKPAVISRNAIRVHIYDNLSGIKSFRAMLNGQWLLMTYEHKQNLLFAEPRQKGMPLSGDFVLTVTDNAGNITEIKRNIQ</sequence>
<dbReference type="CDD" id="cd12797">
    <property type="entry name" value="M23_peptidase"/>
    <property type="match status" value="1"/>
</dbReference>
<dbReference type="STRING" id="927664.SAMN05421780_10478"/>
<dbReference type="EMBL" id="FOLE01000004">
    <property type="protein sequence ID" value="SFC26973.1"/>
    <property type="molecule type" value="Genomic_DNA"/>
</dbReference>
<evidence type="ECO:0000313" key="3">
    <source>
        <dbReference type="Proteomes" id="UP000199514"/>
    </source>
</evidence>
<evidence type="ECO:0000259" key="1">
    <source>
        <dbReference type="Pfam" id="PF01551"/>
    </source>
</evidence>
<name>A0A1I1HZW3_9BACT</name>